<keyword evidence="3 6" id="KW-0547">Nucleotide-binding</keyword>
<comment type="subunit">
    <text evidence="6">Homodimer.</text>
</comment>
<dbReference type="PROSITE" id="PS01076">
    <property type="entry name" value="ACETATE_KINASE_2"/>
    <property type="match status" value="1"/>
</dbReference>
<feature type="binding site" evidence="6">
    <location>
        <position position="15"/>
    </location>
    <ligand>
        <name>ATP</name>
        <dbReference type="ChEBI" id="CHEBI:30616"/>
    </ligand>
</feature>
<comment type="subcellular location">
    <subcellularLocation>
        <location evidence="6">Cytoplasm</location>
    </subcellularLocation>
</comment>
<evidence type="ECO:0000256" key="3">
    <source>
        <dbReference type="ARBA" id="ARBA00022741"/>
    </source>
</evidence>
<dbReference type="Proteomes" id="UP000229112">
    <property type="component" value="Unassembled WGS sequence"/>
</dbReference>
<dbReference type="InterPro" id="IPR043129">
    <property type="entry name" value="ATPase_NBD"/>
</dbReference>
<feature type="binding site" evidence="6">
    <location>
        <begin position="184"/>
        <end position="188"/>
    </location>
    <ligand>
        <name>ATP</name>
        <dbReference type="ChEBI" id="CHEBI:30616"/>
    </ligand>
</feature>
<dbReference type="PANTHER" id="PTHR21060">
    <property type="entry name" value="ACETATE KINASE"/>
    <property type="match status" value="1"/>
</dbReference>
<comment type="caution">
    <text evidence="8">The sequence shown here is derived from an EMBL/GenBank/DDBJ whole genome shotgun (WGS) entry which is preliminary data.</text>
</comment>
<proteinExistence type="inferred from homology"/>
<dbReference type="EC" id="2.7.2.1" evidence="6"/>
<comment type="pathway">
    <text evidence="6">Metabolic intermediate biosynthesis; acetyl-CoA biosynthesis; acetyl-CoA from acetate: step 1/2.</text>
</comment>
<feature type="binding site" evidence="6">
    <location>
        <position position="361"/>
    </location>
    <ligand>
        <name>Mg(2+)</name>
        <dbReference type="ChEBI" id="CHEBI:18420"/>
    </ligand>
</feature>
<dbReference type="UniPathway" id="UPA00340">
    <property type="reaction ID" value="UER00458"/>
</dbReference>
<dbReference type="GO" id="GO:0005524">
    <property type="term" value="F:ATP binding"/>
    <property type="evidence" value="ECO:0007669"/>
    <property type="project" value="UniProtKB-KW"/>
</dbReference>
<organism evidence="8 9">
    <name type="scientific">Candidatus Harrisonbacteria bacterium CG10_big_fil_rev_8_21_14_0_10_38_8</name>
    <dbReference type="NCBI Taxonomy" id="1974582"/>
    <lineage>
        <taxon>Bacteria</taxon>
        <taxon>Candidatus Harrisoniibacteriota</taxon>
    </lineage>
</organism>
<evidence type="ECO:0000256" key="4">
    <source>
        <dbReference type="ARBA" id="ARBA00022777"/>
    </source>
</evidence>
<comment type="cofactor">
    <cofactor evidence="6">
        <name>Mg(2+)</name>
        <dbReference type="ChEBI" id="CHEBI:18420"/>
    </cofactor>
    <cofactor evidence="6">
        <name>Mn(2+)</name>
        <dbReference type="ChEBI" id="CHEBI:29035"/>
    </cofactor>
    <text evidence="6">Mg(2+). Can also accept Mn(2+).</text>
</comment>
<evidence type="ECO:0000313" key="9">
    <source>
        <dbReference type="Proteomes" id="UP000229112"/>
    </source>
</evidence>
<dbReference type="PANTHER" id="PTHR21060:SF15">
    <property type="entry name" value="ACETATE KINASE-RELATED"/>
    <property type="match status" value="1"/>
</dbReference>
<keyword evidence="2 6" id="KW-0808">Transferase</keyword>
<dbReference type="SUPFAM" id="SSF53067">
    <property type="entry name" value="Actin-like ATPase domain"/>
    <property type="match status" value="2"/>
</dbReference>
<dbReference type="HAMAP" id="MF_00020">
    <property type="entry name" value="Acetate_kinase"/>
    <property type="match status" value="1"/>
</dbReference>
<dbReference type="GO" id="GO:0006085">
    <property type="term" value="P:acetyl-CoA biosynthetic process"/>
    <property type="evidence" value="ECO:0007669"/>
    <property type="project" value="UniProtKB-UniRule"/>
</dbReference>
<keyword evidence="6" id="KW-0479">Metal-binding</keyword>
<dbReference type="PROSITE" id="PS01075">
    <property type="entry name" value="ACETATE_KINASE_1"/>
    <property type="match status" value="1"/>
</dbReference>
<feature type="binding site" evidence="6">
    <location>
        <position position="74"/>
    </location>
    <ligand>
        <name>substrate</name>
    </ligand>
</feature>
<dbReference type="Gene3D" id="3.30.420.40">
    <property type="match status" value="2"/>
</dbReference>
<comment type="catalytic activity">
    <reaction evidence="6">
        <text>acetate + ATP = acetyl phosphate + ADP</text>
        <dbReference type="Rhea" id="RHEA:11352"/>
        <dbReference type="ChEBI" id="CHEBI:22191"/>
        <dbReference type="ChEBI" id="CHEBI:30089"/>
        <dbReference type="ChEBI" id="CHEBI:30616"/>
        <dbReference type="ChEBI" id="CHEBI:456216"/>
        <dbReference type="EC" id="2.7.2.1"/>
    </reaction>
</comment>
<feature type="site" description="Transition state stabilizer" evidence="6">
    <location>
        <position position="159"/>
    </location>
</feature>
<dbReference type="GO" id="GO:0006083">
    <property type="term" value="P:acetate metabolic process"/>
    <property type="evidence" value="ECO:0007669"/>
    <property type="project" value="TreeGrafter"/>
</dbReference>
<feature type="site" description="Transition state stabilizer" evidence="6">
    <location>
        <position position="217"/>
    </location>
</feature>
<keyword evidence="5 6" id="KW-0067">ATP-binding</keyword>
<evidence type="ECO:0000256" key="2">
    <source>
        <dbReference type="ARBA" id="ARBA00022679"/>
    </source>
</evidence>
<dbReference type="GO" id="GO:0005737">
    <property type="term" value="C:cytoplasm"/>
    <property type="evidence" value="ECO:0007669"/>
    <property type="project" value="UniProtKB-SubCell"/>
</dbReference>
<comment type="caution">
    <text evidence="6">Lacks conserved residue(s) required for the propagation of feature annotation.</text>
</comment>
<dbReference type="InterPro" id="IPR000890">
    <property type="entry name" value="Aliphatic_acid_kin_short-chain"/>
</dbReference>
<reference evidence="9" key="1">
    <citation type="submission" date="2017-09" db="EMBL/GenBank/DDBJ databases">
        <title>Depth-based differentiation of microbial function through sediment-hosted aquifers and enrichment of novel symbionts in the deep terrestrial subsurface.</title>
        <authorList>
            <person name="Probst A.J."/>
            <person name="Ladd B."/>
            <person name="Jarett J.K."/>
            <person name="Geller-Mcgrath D.E."/>
            <person name="Sieber C.M.K."/>
            <person name="Emerson J.B."/>
            <person name="Anantharaman K."/>
            <person name="Thomas B.C."/>
            <person name="Malmstrom R."/>
            <person name="Stieglmeier M."/>
            <person name="Klingl A."/>
            <person name="Woyke T."/>
            <person name="Ryan C.M."/>
            <person name="Banfield J.F."/>
        </authorList>
    </citation>
    <scope>NUCLEOTIDE SEQUENCE [LARGE SCALE GENOMIC DNA]</scope>
</reference>
<feature type="binding site" evidence="6">
    <location>
        <begin position="259"/>
        <end position="261"/>
    </location>
    <ligand>
        <name>ATP</name>
        <dbReference type="ChEBI" id="CHEBI:30616"/>
    </ligand>
</feature>
<comment type="similarity">
    <text evidence="1 6 7">Belongs to the acetokinase family.</text>
</comment>
<comment type="function">
    <text evidence="6">Catalyzes the formation of acetyl phosphate from acetate and ATP. Can also catalyze the reverse reaction.</text>
</comment>
<evidence type="ECO:0000256" key="5">
    <source>
        <dbReference type="ARBA" id="ARBA00022840"/>
    </source>
</evidence>
<evidence type="ECO:0000256" key="7">
    <source>
        <dbReference type="RuleBase" id="RU003835"/>
    </source>
</evidence>
<dbReference type="EMBL" id="PFAY01000011">
    <property type="protein sequence ID" value="PIT93158.1"/>
    <property type="molecule type" value="Genomic_DNA"/>
</dbReference>
<sequence>MDVILIINIGSSSKKYTAYQGNQEILSAHFEHVKKGFLVTWGNKEEKINKDQFNTAIKIFTDKLQQLPLAVGVRIVAPGFTTHKEIDDTYIQSLKKTEEFASEHITSTLEEIMKIKDLFPKTKIFGVSDSAFHVTMAQNFYALPKDITQQLDIHRYGYHGLSVESVKEKLINNFTLKARTIITHLGSGTSVTALLNGESIYNSMGYSPLSGAVMARRSGSIDPSIVTLLIERLNLSPREVEKKLNSESGLLGVSKLSPDIRVLLKAEKNGNQDAHQALELYIESIREYIGVAVTKLGGIDALVLTGTVSERSHQIRKRVLTNLEFLKISFANNRSSKVLGGVDELISKNNRPPVYVLTSNENQMMYQLVKNLL</sequence>
<name>A0A2M6WK28_9BACT</name>
<accession>A0A2M6WK28</accession>
<keyword evidence="6" id="KW-0460">Magnesium</keyword>
<dbReference type="PRINTS" id="PR00471">
    <property type="entry name" value="ACETATEKNASE"/>
</dbReference>
<keyword evidence="4 6" id="KW-0418">Kinase</keyword>
<dbReference type="GO" id="GO:0008776">
    <property type="term" value="F:acetate kinase activity"/>
    <property type="evidence" value="ECO:0007669"/>
    <property type="project" value="UniProtKB-UniRule"/>
</dbReference>
<gene>
    <name evidence="6" type="primary">ackA</name>
    <name evidence="8" type="ORF">COU06_01590</name>
</gene>
<dbReference type="InterPro" id="IPR023865">
    <property type="entry name" value="Aliphatic_acid_kinase_CS"/>
</dbReference>
<evidence type="ECO:0000256" key="6">
    <source>
        <dbReference type="HAMAP-Rule" id="MF_00020"/>
    </source>
</evidence>
<feature type="binding site" evidence="6">
    <location>
        <position position="8"/>
    </location>
    <ligand>
        <name>Mg(2+)</name>
        <dbReference type="ChEBI" id="CHEBI:18420"/>
    </ligand>
</feature>
<dbReference type="InterPro" id="IPR004372">
    <property type="entry name" value="Ac/propionate_kinase"/>
</dbReference>
<evidence type="ECO:0000256" key="1">
    <source>
        <dbReference type="ARBA" id="ARBA00008748"/>
    </source>
</evidence>
<dbReference type="Pfam" id="PF00871">
    <property type="entry name" value="Acetate_kinase"/>
    <property type="match status" value="1"/>
</dbReference>
<keyword evidence="6" id="KW-0963">Cytoplasm</keyword>
<feature type="active site" description="Proton donor/acceptor" evidence="6">
    <location>
        <position position="129"/>
    </location>
</feature>
<evidence type="ECO:0000313" key="8">
    <source>
        <dbReference type="EMBL" id="PIT93158.1"/>
    </source>
</evidence>
<protein>
    <recommendedName>
        <fullName evidence="6">Acetate kinase</fullName>
        <ecNumber evidence="6">2.7.2.1</ecNumber>
    </recommendedName>
    <alternativeName>
        <fullName evidence="6">Acetokinase</fullName>
    </alternativeName>
</protein>
<dbReference type="AlphaFoldDB" id="A0A2M6WK28"/>
<dbReference type="GO" id="GO:0000287">
    <property type="term" value="F:magnesium ion binding"/>
    <property type="evidence" value="ECO:0007669"/>
    <property type="project" value="UniProtKB-UniRule"/>
</dbReference>